<dbReference type="CDD" id="cd00158">
    <property type="entry name" value="RHOD"/>
    <property type="match status" value="1"/>
</dbReference>
<dbReference type="STRING" id="270918.APR42_00390"/>
<keyword evidence="3" id="KW-1185">Reference proteome</keyword>
<dbReference type="PANTHER" id="PTHR43031:SF1">
    <property type="entry name" value="PYRIDINE NUCLEOTIDE-DISULPHIDE OXIDOREDUCTASE"/>
    <property type="match status" value="1"/>
</dbReference>
<dbReference type="PROSITE" id="PS50206">
    <property type="entry name" value="RHODANESE_3"/>
    <property type="match status" value="1"/>
</dbReference>
<dbReference type="SMART" id="SM00450">
    <property type="entry name" value="RHOD"/>
    <property type="match status" value="1"/>
</dbReference>
<accession>A0A0Q9ZP44</accession>
<dbReference type="Gene3D" id="3.40.250.10">
    <property type="entry name" value="Rhodanese-like domain"/>
    <property type="match status" value="1"/>
</dbReference>
<dbReference type="Pfam" id="PF00581">
    <property type="entry name" value="Rhodanese"/>
    <property type="match status" value="1"/>
</dbReference>
<feature type="domain" description="Rhodanese" evidence="1">
    <location>
        <begin position="15"/>
        <end position="103"/>
    </location>
</feature>
<dbReference type="OrthoDB" id="9808735at2"/>
<dbReference type="InterPro" id="IPR001763">
    <property type="entry name" value="Rhodanese-like_dom"/>
</dbReference>
<dbReference type="RefSeq" id="WP_057480186.1">
    <property type="nucleotide sequence ID" value="NZ_BMWR01000002.1"/>
</dbReference>
<evidence type="ECO:0000313" key="2">
    <source>
        <dbReference type="EMBL" id="KRG30355.1"/>
    </source>
</evidence>
<comment type="caution">
    <text evidence="2">The sequence shown here is derived from an EMBL/GenBank/DDBJ whole genome shotgun (WGS) entry which is preliminary data.</text>
</comment>
<dbReference type="InterPro" id="IPR036873">
    <property type="entry name" value="Rhodanese-like_dom_sf"/>
</dbReference>
<dbReference type="EMBL" id="LKTP01000001">
    <property type="protein sequence ID" value="KRG30355.1"/>
    <property type="molecule type" value="Genomic_DNA"/>
</dbReference>
<dbReference type="PANTHER" id="PTHR43031">
    <property type="entry name" value="FAD-DEPENDENT OXIDOREDUCTASE"/>
    <property type="match status" value="1"/>
</dbReference>
<protein>
    <submittedName>
        <fullName evidence="2">Rhodanese</fullName>
    </submittedName>
</protein>
<name>A0A0Q9ZP44_9FLAO</name>
<dbReference type="Proteomes" id="UP000051643">
    <property type="component" value="Unassembled WGS sequence"/>
</dbReference>
<dbReference type="SUPFAM" id="SSF52821">
    <property type="entry name" value="Rhodanese/Cell cycle control phosphatase"/>
    <property type="match status" value="1"/>
</dbReference>
<gene>
    <name evidence="2" type="ORF">APR42_00390</name>
</gene>
<evidence type="ECO:0000313" key="3">
    <source>
        <dbReference type="Proteomes" id="UP000051643"/>
    </source>
</evidence>
<proteinExistence type="predicted"/>
<organism evidence="2 3">
    <name type="scientific">Salegentibacter mishustinae</name>
    <dbReference type="NCBI Taxonomy" id="270918"/>
    <lineage>
        <taxon>Bacteria</taxon>
        <taxon>Pseudomonadati</taxon>
        <taxon>Bacteroidota</taxon>
        <taxon>Flavobacteriia</taxon>
        <taxon>Flavobacteriales</taxon>
        <taxon>Flavobacteriaceae</taxon>
        <taxon>Salegentibacter</taxon>
    </lineage>
</organism>
<dbReference type="AlphaFoldDB" id="A0A0Q9ZP44"/>
<sequence>MKELSQEEWKAKLEKDDQAVILDVRTQDEVEDGYIPSAKNLDFYKGQEFINEVEKLDKDKNYYIYCRSGKRSAQACTILDQMGFANTYNLAGGFMEWEGEKAED</sequence>
<dbReference type="InterPro" id="IPR050229">
    <property type="entry name" value="GlpE_sulfurtransferase"/>
</dbReference>
<evidence type="ECO:0000259" key="1">
    <source>
        <dbReference type="PROSITE" id="PS50206"/>
    </source>
</evidence>
<reference evidence="2" key="1">
    <citation type="submission" date="2015-10" db="EMBL/GenBank/DDBJ databases">
        <title>Draft genome sequence of Salegentibacter mishustinae KCTC 12263.</title>
        <authorList>
            <person name="Lin W."/>
            <person name="Zheng Q."/>
        </authorList>
    </citation>
    <scope>NUCLEOTIDE SEQUENCE [LARGE SCALE GENOMIC DNA]</scope>
    <source>
        <strain evidence="2">KCTC 12263</strain>
    </source>
</reference>